<keyword evidence="3" id="KW-1185">Reference proteome</keyword>
<accession>A0A9P6ZCR8</accession>
<dbReference type="AlphaFoldDB" id="A0A9P6ZCR8"/>
<organism evidence="2 3">
    <name type="scientific">Rhizopus delemar</name>
    <dbReference type="NCBI Taxonomy" id="936053"/>
    <lineage>
        <taxon>Eukaryota</taxon>
        <taxon>Fungi</taxon>
        <taxon>Fungi incertae sedis</taxon>
        <taxon>Mucoromycota</taxon>
        <taxon>Mucoromycotina</taxon>
        <taxon>Mucoromycetes</taxon>
        <taxon>Mucorales</taxon>
        <taxon>Mucorineae</taxon>
        <taxon>Rhizopodaceae</taxon>
        <taxon>Rhizopus</taxon>
    </lineage>
</organism>
<protein>
    <submittedName>
        <fullName evidence="2">Uncharacterized protein</fullName>
    </submittedName>
</protein>
<reference evidence="2 3" key="1">
    <citation type="journal article" date="2020" name="Microb. Genom.">
        <title>Genetic diversity of clinical and environmental Mucorales isolates obtained from an investigation of mucormycosis cases among solid organ transplant recipients.</title>
        <authorList>
            <person name="Nguyen M.H."/>
            <person name="Kaul D."/>
            <person name="Muto C."/>
            <person name="Cheng S.J."/>
            <person name="Richter R.A."/>
            <person name="Bruno V.M."/>
            <person name="Liu G."/>
            <person name="Beyhan S."/>
            <person name="Sundermann A.J."/>
            <person name="Mounaud S."/>
            <person name="Pasculle A.W."/>
            <person name="Nierman W.C."/>
            <person name="Driscoll E."/>
            <person name="Cumbie R."/>
            <person name="Clancy C.J."/>
            <person name="Dupont C.L."/>
        </authorList>
    </citation>
    <scope>NUCLEOTIDE SEQUENCE [LARGE SCALE GENOMIC DNA]</scope>
    <source>
        <strain evidence="2 3">GL24</strain>
    </source>
</reference>
<feature type="compositionally biased region" description="Low complexity" evidence="1">
    <location>
        <begin position="74"/>
        <end position="91"/>
    </location>
</feature>
<feature type="region of interest" description="Disordered" evidence="1">
    <location>
        <begin position="129"/>
        <end position="153"/>
    </location>
</feature>
<evidence type="ECO:0000313" key="2">
    <source>
        <dbReference type="EMBL" id="KAG1574708.1"/>
    </source>
</evidence>
<feature type="region of interest" description="Disordered" evidence="1">
    <location>
        <begin position="63"/>
        <end position="98"/>
    </location>
</feature>
<proteinExistence type="predicted"/>
<name>A0A9P6ZCR8_9FUNG</name>
<dbReference type="Proteomes" id="UP000740926">
    <property type="component" value="Unassembled WGS sequence"/>
</dbReference>
<evidence type="ECO:0000256" key="1">
    <source>
        <dbReference type="SAM" id="MobiDB-lite"/>
    </source>
</evidence>
<sequence length="198" mass="22762">MMTSYDFQPPMNMNAIRSSIVQRIKQRNVEKTCLDNGLPSPPIDTFESTKLPTDQVMNALYELSSDDKPLSPVSTTSTSTSSSSSSSSSSSEELDKESIRQRIKLLQEEKHKLFQMMKDLLNNKPNLQRSRSMSHTEHPPHTRPISRYNNTTTTSNLCTFPSTNHHHTRRYIASRPPIRSNSYSYSSFRTMNRYNSRH</sequence>
<dbReference type="EMBL" id="JAANIU010000148">
    <property type="protein sequence ID" value="KAG1574708.1"/>
    <property type="molecule type" value="Genomic_DNA"/>
</dbReference>
<evidence type="ECO:0000313" key="3">
    <source>
        <dbReference type="Proteomes" id="UP000740926"/>
    </source>
</evidence>
<gene>
    <name evidence="2" type="ORF">G6F50_001739</name>
</gene>
<comment type="caution">
    <text evidence="2">The sequence shown here is derived from an EMBL/GenBank/DDBJ whole genome shotgun (WGS) entry which is preliminary data.</text>
</comment>